<dbReference type="InterPro" id="IPR016064">
    <property type="entry name" value="NAD/diacylglycerol_kinase_sf"/>
</dbReference>
<dbReference type="GO" id="GO:0016301">
    <property type="term" value="F:kinase activity"/>
    <property type="evidence" value="ECO:0007669"/>
    <property type="project" value="InterPro"/>
</dbReference>
<dbReference type="Pfam" id="PF00781">
    <property type="entry name" value="DAGK_cat"/>
    <property type="match status" value="1"/>
</dbReference>
<gene>
    <name evidence="3" type="ORF">MPL1032_230206</name>
</gene>
<dbReference type="SUPFAM" id="SSF111331">
    <property type="entry name" value="NAD kinase/diacylglycerol kinase-like"/>
    <property type="match status" value="1"/>
</dbReference>
<dbReference type="PROSITE" id="PS50146">
    <property type="entry name" value="DAGK"/>
    <property type="match status" value="1"/>
</dbReference>
<dbReference type="SMART" id="SM00046">
    <property type="entry name" value="DAGKc"/>
    <property type="match status" value="1"/>
</dbReference>
<dbReference type="GO" id="GO:0019242">
    <property type="term" value="P:methylglyoxal biosynthetic process"/>
    <property type="evidence" value="ECO:0007669"/>
    <property type="project" value="InterPro"/>
</dbReference>
<dbReference type="Pfam" id="PF19279">
    <property type="entry name" value="YegS_C"/>
    <property type="match status" value="1"/>
</dbReference>
<dbReference type="PANTHER" id="PTHR30492">
    <property type="entry name" value="METHYLGLYOXAL SYNTHASE"/>
    <property type="match status" value="1"/>
</dbReference>
<proteinExistence type="predicted"/>
<evidence type="ECO:0000256" key="1">
    <source>
        <dbReference type="SAM" id="MobiDB-lite"/>
    </source>
</evidence>
<dbReference type="AlphaFoldDB" id="A0A0K2W0C5"/>
<evidence type="ECO:0000313" key="3">
    <source>
        <dbReference type="EMBL" id="CDX58117.1"/>
    </source>
</evidence>
<dbReference type="EMBL" id="CCND01000016">
    <property type="protein sequence ID" value="CDX58117.1"/>
    <property type="molecule type" value="Genomic_DNA"/>
</dbReference>
<evidence type="ECO:0000259" key="2">
    <source>
        <dbReference type="PROSITE" id="PS50146"/>
    </source>
</evidence>
<feature type="region of interest" description="Disordered" evidence="1">
    <location>
        <begin position="304"/>
        <end position="333"/>
    </location>
</feature>
<dbReference type="InterPro" id="IPR004363">
    <property type="entry name" value="Methylgl_synth"/>
</dbReference>
<feature type="domain" description="DAGKc" evidence="2">
    <location>
        <begin position="1"/>
        <end position="131"/>
    </location>
</feature>
<dbReference type="InterPro" id="IPR001206">
    <property type="entry name" value="Diacylglycerol_kinase_cat_dom"/>
</dbReference>
<name>A0A0K2W0C5_MESPL</name>
<dbReference type="InterPro" id="IPR017438">
    <property type="entry name" value="ATP-NAD_kinase_N"/>
</dbReference>
<sequence>MRFAAVLNQDSGTLRTIDIEAFSEQLRQTLEAAGHSVEIDVVAGRDVDAALQRAIARRNIDVILAGGGDGTISTAASLLMNKKKALAILPAGTMNLFARGLGIPQTLGAALQSFADGEVIAVDMASANGRPFVHQFSVGMHARMVQLREKMDFGSRLGKMRASMRAAWEAIKNPPALKVSLSVGKAEIVTRTTGIGISNNLFGEGHLPYADNPAGGVLGIYVSVARRRHHLAKLLLDMLRGRWRRSAHVEVHQAGKAVLRIHSSAKKFSAVLDGELIRLERETTIEIHPAALNVLVPASKARTRRRDAGINRPGRISAPRAALPARSAASSAT</sequence>
<accession>A0A0K2W0C5</accession>
<dbReference type="InterPro" id="IPR045540">
    <property type="entry name" value="YegS/DAGK_C"/>
</dbReference>
<reference evidence="4" key="1">
    <citation type="submission" date="2014-08" db="EMBL/GenBank/DDBJ databases">
        <authorList>
            <person name="Edwards T."/>
        </authorList>
    </citation>
    <scope>NUCLEOTIDE SEQUENCE [LARGE SCALE GENOMIC DNA]</scope>
</reference>
<evidence type="ECO:0000313" key="4">
    <source>
        <dbReference type="Proteomes" id="UP000182888"/>
    </source>
</evidence>
<organism evidence="3 4">
    <name type="scientific">Mesorhizobium plurifarium</name>
    <dbReference type="NCBI Taxonomy" id="69974"/>
    <lineage>
        <taxon>Bacteria</taxon>
        <taxon>Pseudomonadati</taxon>
        <taxon>Pseudomonadota</taxon>
        <taxon>Alphaproteobacteria</taxon>
        <taxon>Hyphomicrobiales</taxon>
        <taxon>Phyllobacteriaceae</taxon>
        <taxon>Mesorhizobium</taxon>
    </lineage>
</organism>
<dbReference type="Gene3D" id="2.60.200.40">
    <property type="match status" value="1"/>
</dbReference>
<dbReference type="Gene3D" id="3.40.50.10330">
    <property type="entry name" value="Probable inorganic polyphosphate/atp-NAD kinase, domain 1"/>
    <property type="match status" value="1"/>
</dbReference>
<protein>
    <recommendedName>
        <fullName evidence="2">DAGKc domain-containing protein</fullName>
    </recommendedName>
</protein>
<feature type="compositionally biased region" description="Low complexity" evidence="1">
    <location>
        <begin position="317"/>
        <end position="333"/>
    </location>
</feature>
<dbReference type="Proteomes" id="UP000182888">
    <property type="component" value="Unassembled WGS sequence"/>
</dbReference>
<dbReference type="GO" id="GO:0005829">
    <property type="term" value="C:cytosol"/>
    <property type="evidence" value="ECO:0007669"/>
    <property type="project" value="TreeGrafter"/>
</dbReference>
<dbReference type="GO" id="GO:0008929">
    <property type="term" value="F:methylglyoxal synthase activity"/>
    <property type="evidence" value="ECO:0007669"/>
    <property type="project" value="InterPro"/>
</dbReference>
<dbReference type="PANTHER" id="PTHR30492:SF0">
    <property type="entry name" value="METHYLGLYOXAL SYNTHASE"/>
    <property type="match status" value="1"/>
</dbReference>